<dbReference type="EMBL" id="JBBEUB010000002">
    <property type="protein sequence ID" value="MEJ2902310.1"/>
    <property type="molecule type" value="Genomic_DNA"/>
</dbReference>
<protein>
    <submittedName>
        <fullName evidence="1">Uncharacterized protein</fullName>
    </submittedName>
</protein>
<evidence type="ECO:0000313" key="1">
    <source>
        <dbReference type="EMBL" id="MEJ2902310.1"/>
    </source>
</evidence>
<keyword evidence="2" id="KW-1185">Reference proteome</keyword>
<accession>A0ABU8NJA3</accession>
<comment type="caution">
    <text evidence="1">The sequence shown here is derived from an EMBL/GenBank/DDBJ whole genome shotgun (WGS) entry which is preliminary data.</text>
</comment>
<dbReference type="RefSeq" id="WP_172662689.1">
    <property type="nucleotide sequence ID" value="NZ_JABMKW010000020.1"/>
</dbReference>
<gene>
    <name evidence="1" type="ORF">WAE58_07730</name>
</gene>
<reference evidence="1 2" key="1">
    <citation type="submission" date="2024-03" db="EMBL/GenBank/DDBJ databases">
        <title>Sequence of Lycoming College Course Isolates.</title>
        <authorList>
            <person name="Plotts O."/>
            <person name="Newman J."/>
        </authorList>
    </citation>
    <scope>NUCLEOTIDE SEQUENCE [LARGE SCALE GENOMIC DNA]</scope>
    <source>
        <strain evidence="1 2">CJB-3</strain>
    </source>
</reference>
<organism evidence="1 2">
    <name type="scientific">Pedobacter panaciterrae</name>
    <dbReference type="NCBI Taxonomy" id="363849"/>
    <lineage>
        <taxon>Bacteria</taxon>
        <taxon>Pseudomonadati</taxon>
        <taxon>Bacteroidota</taxon>
        <taxon>Sphingobacteriia</taxon>
        <taxon>Sphingobacteriales</taxon>
        <taxon>Sphingobacteriaceae</taxon>
        <taxon>Pedobacter</taxon>
    </lineage>
</organism>
<sequence>MISKEDSLYKASFKKHDGALVIPPRGKYGRNTFLIDSNSSVYYYSFQEPSIGKGVSDDRESDTIGLMPNHIFKIPAGMERAFFKKNVLDQESKLGWKSIIVASFKDSVTNDFVQYLLKMSKDEPKKISFRIRLALPEEREVLRYKLNGEHYDPFIK</sequence>
<evidence type="ECO:0000313" key="2">
    <source>
        <dbReference type="Proteomes" id="UP001378956"/>
    </source>
</evidence>
<dbReference type="Proteomes" id="UP001378956">
    <property type="component" value="Unassembled WGS sequence"/>
</dbReference>
<proteinExistence type="predicted"/>
<name>A0ABU8NJA3_9SPHI</name>